<dbReference type="AlphaFoldDB" id="G8BVC4"/>
<dbReference type="Proteomes" id="UP000005666">
    <property type="component" value="Chromosome 7"/>
</dbReference>
<name>G8BVC4_TETPH</name>
<dbReference type="KEGG" id="tpf:TPHA_0G00110"/>
<sequence length="173" mass="19846">MCINNKWLSFMGWSMLTVVYNYDQQTLQLYDMLKSALGVLQSSVSDLNKGIDRSCTTEPNSKTSLPDTNFGTPVKRRKLPDLKSRFNTAFSKYNNIFELFEIGKGFRSRLAMYWLSAKYFNFPLTPEAIRCGKYLAGITTECICWDKRKLFTVGTFLLNALGFMKISLNASEF</sequence>
<reference evidence="1 2" key="1">
    <citation type="journal article" date="2011" name="Proc. Natl. Acad. Sci. U.S.A.">
        <title>Evolutionary erosion of yeast sex chromosomes by mating-type switching accidents.</title>
        <authorList>
            <person name="Gordon J.L."/>
            <person name="Armisen D."/>
            <person name="Proux-Wera E."/>
            <person name="Oheigeartaigh S.S."/>
            <person name="Byrne K.P."/>
            <person name="Wolfe K.H."/>
        </authorList>
    </citation>
    <scope>NUCLEOTIDE SEQUENCE [LARGE SCALE GENOMIC DNA]</scope>
    <source>
        <strain evidence="2">ATCC 24235 / CBS 4417 / NBRC 1672 / NRRL Y-8282 / UCD 70-5</strain>
    </source>
</reference>
<gene>
    <name evidence="1" type="primary">TPHA0G00110</name>
    <name evidence="1" type="ordered locus">TPHA_0G00110</name>
</gene>
<dbReference type="EMBL" id="HE612862">
    <property type="protein sequence ID" value="CCE63852.1"/>
    <property type="molecule type" value="Genomic_DNA"/>
</dbReference>
<organism evidence="1 2">
    <name type="scientific">Tetrapisispora phaffii (strain ATCC 24235 / CBS 4417 / NBRC 1672 / NRRL Y-8282 / UCD 70-5)</name>
    <name type="common">Yeast</name>
    <name type="synonym">Fabospora phaffii</name>
    <dbReference type="NCBI Taxonomy" id="1071381"/>
    <lineage>
        <taxon>Eukaryota</taxon>
        <taxon>Fungi</taxon>
        <taxon>Dikarya</taxon>
        <taxon>Ascomycota</taxon>
        <taxon>Saccharomycotina</taxon>
        <taxon>Saccharomycetes</taxon>
        <taxon>Saccharomycetales</taxon>
        <taxon>Saccharomycetaceae</taxon>
        <taxon>Tetrapisispora</taxon>
    </lineage>
</organism>
<evidence type="ECO:0000313" key="1">
    <source>
        <dbReference type="EMBL" id="CCE63852.1"/>
    </source>
</evidence>
<dbReference type="RefSeq" id="XP_003686286.1">
    <property type="nucleotide sequence ID" value="XM_003686238.1"/>
</dbReference>
<protein>
    <submittedName>
        <fullName evidence="1">Uncharacterized protein</fullName>
    </submittedName>
</protein>
<accession>G8BVC4</accession>
<evidence type="ECO:0000313" key="2">
    <source>
        <dbReference type="Proteomes" id="UP000005666"/>
    </source>
</evidence>
<proteinExistence type="predicted"/>
<dbReference type="HOGENOM" id="CLU_1548649_0_0_1"/>
<dbReference type="GeneID" id="11533684"/>
<keyword evidence="2" id="KW-1185">Reference proteome</keyword>